<dbReference type="EMBL" id="AP025314">
    <property type="protein sequence ID" value="BDD07833.1"/>
    <property type="molecule type" value="Genomic_DNA"/>
</dbReference>
<feature type="chain" id="PRO_5043885593" description="Tetratricopeptide repeat protein" evidence="1">
    <location>
        <begin position="24"/>
        <end position="432"/>
    </location>
</feature>
<keyword evidence="3" id="KW-1185">Reference proteome</keyword>
<dbReference type="Proteomes" id="UP001348817">
    <property type="component" value="Chromosome"/>
</dbReference>
<evidence type="ECO:0000256" key="1">
    <source>
        <dbReference type="SAM" id="SignalP"/>
    </source>
</evidence>
<accession>A0AAU9CIN5</accession>
<dbReference type="AlphaFoldDB" id="A0AAU9CIN5"/>
<name>A0AAU9CIN5_9BACT</name>
<feature type="signal peptide" evidence="1">
    <location>
        <begin position="1"/>
        <end position="23"/>
    </location>
</feature>
<protein>
    <recommendedName>
        <fullName evidence="4">Tetratricopeptide repeat protein</fullName>
    </recommendedName>
</protein>
<organism evidence="2 3">
    <name type="scientific">Fulvitalea axinellae</name>
    <dbReference type="NCBI Taxonomy" id="1182444"/>
    <lineage>
        <taxon>Bacteria</taxon>
        <taxon>Pseudomonadati</taxon>
        <taxon>Bacteroidota</taxon>
        <taxon>Cytophagia</taxon>
        <taxon>Cytophagales</taxon>
        <taxon>Persicobacteraceae</taxon>
        <taxon>Fulvitalea</taxon>
    </lineage>
</organism>
<dbReference type="RefSeq" id="WP_338393132.1">
    <property type="nucleotide sequence ID" value="NZ_AP025314.1"/>
</dbReference>
<proteinExistence type="predicted"/>
<gene>
    <name evidence="2" type="ORF">FUAX_02650</name>
</gene>
<sequence>MGTYGRKLILAFLAIAMATAANAQNWKWPADTAMAKEKYVLMHDNVKAKNYADALEPFTWLHENCPDLNKAIYIDGGKIYKGLVASAPDKAKKSELTETLVKLYQERIERFGSEKTVYPQIANAAYKAWAKDSSKYDFVLESGLKTMELMGPKTYPHIAQSVIYMMYQKKRGGTEYTEEQILDAYDKVSNVFAAQKEAGKNVAKYEQKVNQMLNAMVKINCDLIKDKFVPKMESSEGEAQLKAAQYVFKLSMQAECISEPYFVESMIVLNKHTPSAALAKNIAKRYLKDKKGAEAAPFIEQALSLETEPAKKAELYLIKARSKAASSKSEARRLAFEAAKTDASVNKDAYTLVGNLYMQSYESCKQGKSRVKDRAVFLAAYEMFKKAGNTAKMNVAKQQFPSSEDIFSENLNEGDKIQVGCWINTSATLQRR</sequence>
<dbReference type="KEGG" id="fax:FUAX_02650"/>
<evidence type="ECO:0008006" key="4">
    <source>
        <dbReference type="Google" id="ProtNLM"/>
    </source>
</evidence>
<reference evidence="2 3" key="1">
    <citation type="submission" date="2021-12" db="EMBL/GenBank/DDBJ databases">
        <title>Genome sequencing of bacteria with rrn-lacking chromosome and rrn-plasmid.</title>
        <authorList>
            <person name="Anda M."/>
            <person name="Iwasaki W."/>
        </authorList>
    </citation>
    <scope>NUCLEOTIDE SEQUENCE [LARGE SCALE GENOMIC DNA]</scope>
    <source>
        <strain evidence="2 3">DSM 100852</strain>
    </source>
</reference>
<evidence type="ECO:0000313" key="2">
    <source>
        <dbReference type="EMBL" id="BDD07833.1"/>
    </source>
</evidence>
<keyword evidence="1" id="KW-0732">Signal</keyword>
<evidence type="ECO:0000313" key="3">
    <source>
        <dbReference type="Proteomes" id="UP001348817"/>
    </source>
</evidence>